<dbReference type="SUPFAM" id="SSF46934">
    <property type="entry name" value="UBA-like"/>
    <property type="match status" value="1"/>
</dbReference>
<organism evidence="1 2">
    <name type="scientific">Liquidambar formosana</name>
    <name type="common">Formosan gum</name>
    <dbReference type="NCBI Taxonomy" id="63359"/>
    <lineage>
        <taxon>Eukaryota</taxon>
        <taxon>Viridiplantae</taxon>
        <taxon>Streptophyta</taxon>
        <taxon>Embryophyta</taxon>
        <taxon>Tracheophyta</taxon>
        <taxon>Spermatophyta</taxon>
        <taxon>Magnoliopsida</taxon>
        <taxon>eudicotyledons</taxon>
        <taxon>Gunneridae</taxon>
        <taxon>Pentapetalae</taxon>
        <taxon>Saxifragales</taxon>
        <taxon>Altingiaceae</taxon>
        <taxon>Liquidambar</taxon>
    </lineage>
</organism>
<dbReference type="EMBL" id="JBBPBK010000012">
    <property type="protein sequence ID" value="KAK9274082.1"/>
    <property type="molecule type" value="Genomic_DNA"/>
</dbReference>
<name>A0AAP0RBP0_LIQFO</name>
<dbReference type="GO" id="GO:0043130">
    <property type="term" value="F:ubiquitin binding"/>
    <property type="evidence" value="ECO:0007669"/>
    <property type="project" value="TreeGrafter"/>
</dbReference>
<dbReference type="Pfam" id="PF02809">
    <property type="entry name" value="UIM"/>
    <property type="match status" value="2"/>
</dbReference>
<dbReference type="SMART" id="SM00726">
    <property type="entry name" value="UIM"/>
    <property type="match status" value="2"/>
</dbReference>
<dbReference type="Gene3D" id="1.10.8.10">
    <property type="entry name" value="DNA helicase RuvA subunit, C-terminal domain"/>
    <property type="match status" value="1"/>
</dbReference>
<accession>A0AAP0RBP0</accession>
<dbReference type="PANTHER" id="PTHR23322:SF55">
    <property type="entry name" value="PLANT UBX DOMAIN-CONTAINING PROTEIN 9"/>
    <property type="match status" value="1"/>
</dbReference>
<dbReference type="InterPro" id="IPR003903">
    <property type="entry name" value="UIM_dom"/>
</dbReference>
<dbReference type="PANTHER" id="PTHR23322">
    <property type="entry name" value="FAS-ASSOCIATED PROTEIN"/>
    <property type="match status" value="1"/>
</dbReference>
<dbReference type="InterPro" id="IPR009060">
    <property type="entry name" value="UBA-like_sf"/>
</dbReference>
<evidence type="ECO:0000313" key="1">
    <source>
        <dbReference type="EMBL" id="KAK9274082.1"/>
    </source>
</evidence>
<dbReference type="PROSITE" id="PS50330">
    <property type="entry name" value="UIM"/>
    <property type="match status" value="1"/>
</dbReference>
<dbReference type="Proteomes" id="UP001415857">
    <property type="component" value="Unassembled WGS sequence"/>
</dbReference>
<dbReference type="Pfam" id="PF14555">
    <property type="entry name" value="UBA_4"/>
    <property type="match status" value="1"/>
</dbReference>
<dbReference type="AlphaFoldDB" id="A0AAP0RBP0"/>
<reference evidence="1 2" key="1">
    <citation type="journal article" date="2024" name="Plant J.">
        <title>Genome sequences and population genomics reveal climatic adaptation and genomic divergence between two closely related sweetgum species.</title>
        <authorList>
            <person name="Xu W.Q."/>
            <person name="Ren C.Q."/>
            <person name="Zhang X.Y."/>
            <person name="Comes H.P."/>
            <person name="Liu X.H."/>
            <person name="Li Y.G."/>
            <person name="Kettle C.J."/>
            <person name="Jalonen R."/>
            <person name="Gaisberger H."/>
            <person name="Ma Y.Z."/>
            <person name="Qiu Y.X."/>
        </authorList>
    </citation>
    <scope>NUCLEOTIDE SEQUENCE [LARGE SCALE GENOMIC DNA]</scope>
    <source>
        <strain evidence="1">Hangzhou</strain>
    </source>
</reference>
<dbReference type="CDD" id="cd14351">
    <property type="entry name" value="UBA_Ubx1_like"/>
    <property type="match status" value="1"/>
</dbReference>
<sequence>MARPSQDAIHYFMNITGASEPVAVQKLEEYGGDLNGAVNAHFNQGNRHNINSAVPRYGFMDAENQIQAESRGSLFSLLSAARSLNPFSLLDPNYRRRFFNGLTASALTSRAPLVSHPREVMGIPIGFGNTNGQSSHSEVRPSNEDVTGTAFSHGPEEYNPYELNHSHLYGNDVEKEMIQAAIDASMHEAEEGYQNKQLGGPNGVSQRQLHLEDDELARAVSLSLKTAEEEKAVREYINREQMPGCL</sequence>
<gene>
    <name evidence="1" type="ORF">L1049_018896</name>
</gene>
<protein>
    <submittedName>
        <fullName evidence="1">Uncharacterized protein</fullName>
    </submittedName>
</protein>
<comment type="caution">
    <text evidence="1">The sequence shown here is derived from an EMBL/GenBank/DDBJ whole genome shotgun (WGS) entry which is preliminary data.</text>
</comment>
<dbReference type="InterPro" id="IPR050730">
    <property type="entry name" value="UBX_domain-protein"/>
</dbReference>
<proteinExistence type="predicted"/>
<keyword evidence="2" id="KW-1185">Reference proteome</keyword>
<evidence type="ECO:0000313" key="2">
    <source>
        <dbReference type="Proteomes" id="UP001415857"/>
    </source>
</evidence>